<dbReference type="RefSeq" id="WP_125030328.1">
    <property type="nucleotide sequence ID" value="NZ_JAPXVP010000006.1"/>
</dbReference>
<comment type="caution">
    <text evidence="3">The sequence shown here is derived from an EMBL/GenBank/DDBJ whole genome shotgun (WGS) entry which is preliminary data.</text>
</comment>
<dbReference type="Proteomes" id="UP000285794">
    <property type="component" value="Unassembled WGS sequence"/>
</dbReference>
<dbReference type="EMBL" id="QQWG01000006">
    <property type="protein sequence ID" value="RRG22099.1"/>
    <property type="molecule type" value="Genomic_DNA"/>
</dbReference>
<feature type="chain" id="PRO_5019047075" description="Dipeptidase" evidence="2">
    <location>
        <begin position="22"/>
        <end position="537"/>
    </location>
</feature>
<sequence length="537" mass="61368">MKKTFLTALLSLSIALQFTYAQGVLEQKNDPFFGESCTSIMVGKKATTDGSVITSHTCDGRYRTWLTVEKAQEFDKNATHKVYKGTLKTETAYDQRKMKLVGEIDQVESTFAYLNTAYPCLNEKQLAIGETTFVGPEELVNENGMFLIEELERIALQRCTTARDAIQLIGKLIKKHGYGDWGECITIADKKEVWQMEILGEGPDKIGGVWAAQRIPDDHIGISANISRIGKLDLKNSDYFMASDNVFKAAKDLKRWDGKKEFKFWEVYGGVDKPFKIREFFILNHFAPSLKLDFEADELPFSVKPDNKISVKDVMAMYRETYEGTKYDMTQNLKVIKKKYNDKKEVIGQDTITAPNAHPWPNGHTRNLSNFLKEGSIEYQRTVAVSWCSYSFVTQLRDWLPDEIGGVAWFSFDNPGQSPRIPIYAGATELPESFNYCGQKRFRADATIWAYRKANKLATLAWQDTREEMMADVAHFENKGFEDGAILENKIAKLIKEGKKDEARKLLNQYTRDFTGATILRWKELENKYWGKFGLGF</sequence>
<protein>
    <recommendedName>
        <fullName evidence="1">Dipeptidase</fullName>
        <ecNumber evidence="1">3.4.-.-</ecNumber>
    </recommendedName>
</protein>
<gene>
    <name evidence="3" type="ORF">DWB61_07745</name>
</gene>
<keyword evidence="1" id="KW-0378">Hydrolase</keyword>
<keyword evidence="4" id="KW-1185">Reference proteome</keyword>
<dbReference type="OrthoDB" id="1109933at2"/>
<dbReference type="PANTHER" id="PTHR12994">
    <property type="entry name" value="SECERNIN"/>
    <property type="match status" value="1"/>
</dbReference>
<keyword evidence="2" id="KW-0732">Signal</keyword>
<dbReference type="Gene3D" id="3.60.60.10">
    <property type="entry name" value="Penicillin V Acylase, Chain A"/>
    <property type="match status" value="1"/>
</dbReference>
<proteinExistence type="inferred from homology"/>
<evidence type="ECO:0000313" key="4">
    <source>
        <dbReference type="Proteomes" id="UP000285794"/>
    </source>
</evidence>
<dbReference type="GO" id="GO:0006508">
    <property type="term" value="P:proteolysis"/>
    <property type="evidence" value="ECO:0007669"/>
    <property type="project" value="UniProtKB-KW"/>
</dbReference>
<feature type="signal peptide" evidence="2">
    <location>
        <begin position="1"/>
        <end position="21"/>
    </location>
</feature>
<keyword evidence="1" id="KW-0645">Protease</keyword>
<dbReference type="InterPro" id="IPR005322">
    <property type="entry name" value="Peptidase_C69"/>
</dbReference>
<organism evidence="3 4">
    <name type="scientific">Ancylomarina euxinus</name>
    <dbReference type="NCBI Taxonomy" id="2283627"/>
    <lineage>
        <taxon>Bacteria</taxon>
        <taxon>Pseudomonadati</taxon>
        <taxon>Bacteroidota</taxon>
        <taxon>Bacteroidia</taxon>
        <taxon>Marinilabiliales</taxon>
        <taxon>Marinifilaceae</taxon>
        <taxon>Ancylomarina</taxon>
    </lineage>
</organism>
<keyword evidence="1" id="KW-0224">Dipeptidase</keyword>
<comment type="similarity">
    <text evidence="1">Belongs to the peptidase C69 family.</text>
</comment>
<dbReference type="AlphaFoldDB" id="A0A425Y280"/>
<name>A0A425Y280_9BACT</name>
<evidence type="ECO:0000256" key="1">
    <source>
        <dbReference type="RuleBase" id="RU364089"/>
    </source>
</evidence>
<dbReference type="EC" id="3.4.-.-" evidence="1"/>
<dbReference type="Pfam" id="PF03577">
    <property type="entry name" value="Peptidase_C69"/>
    <property type="match status" value="1"/>
</dbReference>
<dbReference type="GO" id="GO:0070004">
    <property type="term" value="F:cysteine-type exopeptidase activity"/>
    <property type="evidence" value="ECO:0007669"/>
    <property type="project" value="InterPro"/>
</dbReference>
<evidence type="ECO:0000256" key="2">
    <source>
        <dbReference type="SAM" id="SignalP"/>
    </source>
</evidence>
<dbReference type="GO" id="GO:0016805">
    <property type="term" value="F:dipeptidase activity"/>
    <property type="evidence" value="ECO:0007669"/>
    <property type="project" value="UniProtKB-KW"/>
</dbReference>
<reference evidence="3 4" key="1">
    <citation type="submission" date="2018-07" db="EMBL/GenBank/DDBJ databases">
        <title>Draft genome sequence of Ancylomarina sp. M1P.</title>
        <authorList>
            <person name="Yadav S."/>
            <person name="Villanueva L."/>
            <person name="Damste J.S.S."/>
        </authorList>
    </citation>
    <scope>NUCLEOTIDE SEQUENCE [LARGE SCALE GENOMIC DNA]</scope>
    <source>
        <strain evidence="3 4">M1P</strain>
    </source>
</reference>
<comment type="catalytic activity">
    <reaction evidence="1">
        <text>an L-aminoacyl-L-amino acid + H2O = 2 an L-alpha-amino acid</text>
        <dbReference type="Rhea" id="RHEA:48940"/>
        <dbReference type="ChEBI" id="CHEBI:15377"/>
        <dbReference type="ChEBI" id="CHEBI:59869"/>
        <dbReference type="ChEBI" id="CHEBI:77460"/>
    </reaction>
</comment>
<dbReference type="PANTHER" id="PTHR12994:SF17">
    <property type="entry name" value="LD30995P"/>
    <property type="match status" value="1"/>
</dbReference>
<evidence type="ECO:0000313" key="3">
    <source>
        <dbReference type="EMBL" id="RRG22099.1"/>
    </source>
</evidence>
<accession>A0A425Y280</accession>